<keyword evidence="3" id="KW-1185">Reference proteome</keyword>
<dbReference type="AlphaFoldDB" id="A0A9X9QE46"/>
<feature type="domain" description="Fungal-type protein kinase" evidence="1">
    <location>
        <begin position="1"/>
        <end position="122"/>
    </location>
</feature>
<evidence type="ECO:0000313" key="2">
    <source>
        <dbReference type="EMBL" id="VDB89841.1"/>
    </source>
</evidence>
<dbReference type="Pfam" id="PF17667">
    <property type="entry name" value="Pkinase_fungal"/>
    <property type="match status" value="1"/>
</dbReference>
<proteinExistence type="predicted"/>
<evidence type="ECO:0000259" key="1">
    <source>
        <dbReference type="Pfam" id="PF17667"/>
    </source>
</evidence>
<dbReference type="EMBL" id="LR026990">
    <property type="protein sequence ID" value="VDB89841.1"/>
    <property type="molecule type" value="Genomic_DNA"/>
</dbReference>
<dbReference type="PANTHER" id="PTHR38248">
    <property type="entry name" value="FUNK1 6"/>
    <property type="match status" value="1"/>
</dbReference>
<dbReference type="InterPro" id="IPR040976">
    <property type="entry name" value="Pkinase_fungal"/>
</dbReference>
<gene>
    <name evidence="2" type="ORF">BGT96224V316_LOCUS5387</name>
</gene>
<dbReference type="SUPFAM" id="SSF56112">
    <property type="entry name" value="Protein kinase-like (PK-like)"/>
    <property type="match status" value="1"/>
</dbReference>
<sequence length="154" mass="17694">MTPRGRSLGTSRSILEFLVGIREAIVAHRDLYCKKKMLHGDISEGNYILTPLSNTLQGFLIDLDHAIEVKDTSDAVKGNFLTGTMKFMAIERLEHAAYYRSSITRTYRHDLESFFYVFILGCVTYGSDTKSFELAHLRCWSRRNVHNNLTNKRV</sequence>
<organism evidence="2 3">
    <name type="scientific">Blumeria graminis f. sp. tritici</name>
    <dbReference type="NCBI Taxonomy" id="62690"/>
    <lineage>
        <taxon>Eukaryota</taxon>
        <taxon>Fungi</taxon>
        <taxon>Dikarya</taxon>
        <taxon>Ascomycota</taxon>
        <taxon>Pezizomycotina</taxon>
        <taxon>Leotiomycetes</taxon>
        <taxon>Erysiphales</taxon>
        <taxon>Erysiphaceae</taxon>
        <taxon>Blumeria</taxon>
    </lineage>
</organism>
<dbReference type="PANTHER" id="PTHR38248:SF2">
    <property type="entry name" value="FUNK1 11"/>
    <property type="match status" value="1"/>
</dbReference>
<reference evidence="2 3" key="1">
    <citation type="submission" date="2018-08" db="EMBL/GenBank/DDBJ databases">
        <authorList>
            <person name="Muller C M."/>
        </authorList>
    </citation>
    <scope>NUCLEOTIDE SEQUENCE [LARGE SCALE GENOMIC DNA]</scope>
</reference>
<name>A0A9X9QE46_BLUGR</name>
<accession>A0A9X9QE46</accession>
<dbReference type="Proteomes" id="UP000324639">
    <property type="component" value="Chromosome Bgt_-07"/>
</dbReference>
<evidence type="ECO:0000313" key="3">
    <source>
        <dbReference type="Proteomes" id="UP000324639"/>
    </source>
</evidence>
<dbReference type="InterPro" id="IPR011009">
    <property type="entry name" value="Kinase-like_dom_sf"/>
</dbReference>
<dbReference type="Gene3D" id="1.10.510.10">
    <property type="entry name" value="Transferase(Phosphotransferase) domain 1"/>
    <property type="match status" value="1"/>
</dbReference>
<protein>
    <submittedName>
        <fullName evidence="2">Bgt-50816</fullName>
    </submittedName>
</protein>